<sequence>MWHFSLELLLGLVVFATVTSITPGPNNLMLMASGLNYGFRRSLSHLLGISIGFGAMVLIIGLGAQSLFERYPLLHVLMKYAGAVYLCWLAFRIAAAPTDGVGGPSTNTAKPFTFFQAAAFQWVNPKAWVMAVAALTAYLPQPSGTADVVLLSGVFMLVNLPCVGAWAGFGVMLRRILSQPRRMRMFNRVTALLLLMSIFPILTTQVP</sequence>
<dbReference type="Proteomes" id="UP000002440">
    <property type="component" value="Chromosome"/>
</dbReference>
<dbReference type="PANTHER" id="PTHR30086">
    <property type="entry name" value="ARGININE EXPORTER PROTEIN ARGO"/>
    <property type="match status" value="1"/>
</dbReference>
<evidence type="ECO:0000256" key="4">
    <source>
        <dbReference type="ARBA" id="ARBA00022989"/>
    </source>
</evidence>
<evidence type="ECO:0000256" key="5">
    <source>
        <dbReference type="ARBA" id="ARBA00023136"/>
    </source>
</evidence>
<dbReference type="OrthoDB" id="9804822at2"/>
<dbReference type="GO" id="GO:0033228">
    <property type="term" value="P:cysteine export across plasma membrane"/>
    <property type="evidence" value="ECO:0007669"/>
    <property type="project" value="TreeGrafter"/>
</dbReference>
<evidence type="ECO:0000256" key="2">
    <source>
        <dbReference type="ARBA" id="ARBA00022475"/>
    </source>
</evidence>
<protein>
    <submittedName>
        <fullName evidence="7">Lysine exporter protein (LYSE/YGGA)</fullName>
    </submittedName>
</protein>
<dbReference type="PANTHER" id="PTHR30086:SF20">
    <property type="entry name" value="ARGININE EXPORTER PROTEIN ARGO-RELATED"/>
    <property type="match status" value="1"/>
</dbReference>
<dbReference type="RefSeq" id="WP_011479587.1">
    <property type="nucleotide sequence ID" value="NC_007947.1"/>
</dbReference>
<evidence type="ECO:0000256" key="6">
    <source>
        <dbReference type="SAM" id="Phobius"/>
    </source>
</evidence>
<comment type="subcellular location">
    <subcellularLocation>
        <location evidence="1">Cell membrane</location>
        <topology evidence="1">Multi-pass membrane protein</topology>
    </subcellularLocation>
</comment>
<reference evidence="7 8" key="1">
    <citation type="submission" date="2006-03" db="EMBL/GenBank/DDBJ databases">
        <title>Complete sequence of Methylobacillus flagellatus KT.</title>
        <authorList>
            <consortium name="US DOE Joint Genome Institute"/>
            <person name="Copeland A."/>
            <person name="Lucas S."/>
            <person name="Lapidus A."/>
            <person name="Barry K."/>
            <person name="Detter J.C."/>
            <person name="Glavina del Rio T."/>
            <person name="Hammon N."/>
            <person name="Israni S."/>
            <person name="Dalin E."/>
            <person name="Tice H."/>
            <person name="Pitluck S."/>
            <person name="Brettin T."/>
            <person name="Bruce D."/>
            <person name="Han C."/>
            <person name="Tapia R."/>
            <person name="Saunders E."/>
            <person name="Gilna P."/>
            <person name="Schmutz J."/>
            <person name="Larimer F."/>
            <person name="Land M."/>
            <person name="Kyrpides N."/>
            <person name="Anderson I."/>
            <person name="Richardson P."/>
        </authorList>
    </citation>
    <scope>NUCLEOTIDE SEQUENCE [LARGE SCALE GENOMIC DNA]</scope>
    <source>
        <strain evidence="8">KT / ATCC 51484 / DSM 6875</strain>
    </source>
</reference>
<dbReference type="STRING" id="265072.Mfla_1365"/>
<proteinExistence type="predicted"/>
<dbReference type="eggNOG" id="COG1280">
    <property type="taxonomic scope" value="Bacteria"/>
</dbReference>
<dbReference type="GO" id="GO:0015171">
    <property type="term" value="F:amino acid transmembrane transporter activity"/>
    <property type="evidence" value="ECO:0007669"/>
    <property type="project" value="TreeGrafter"/>
</dbReference>
<evidence type="ECO:0000313" key="8">
    <source>
        <dbReference type="Proteomes" id="UP000002440"/>
    </source>
</evidence>
<keyword evidence="3 6" id="KW-0812">Transmembrane</keyword>
<evidence type="ECO:0000256" key="3">
    <source>
        <dbReference type="ARBA" id="ARBA00022692"/>
    </source>
</evidence>
<keyword evidence="4 6" id="KW-1133">Transmembrane helix</keyword>
<evidence type="ECO:0000313" key="7">
    <source>
        <dbReference type="EMBL" id="ABE49633.1"/>
    </source>
</evidence>
<feature type="transmembrane region" description="Helical" evidence="6">
    <location>
        <begin position="76"/>
        <end position="95"/>
    </location>
</feature>
<gene>
    <name evidence="7" type="ordered locus">Mfla_1365</name>
</gene>
<keyword evidence="8" id="KW-1185">Reference proteome</keyword>
<accession>Q1H1K4</accession>
<dbReference type="GO" id="GO:0005886">
    <property type="term" value="C:plasma membrane"/>
    <property type="evidence" value="ECO:0007669"/>
    <property type="project" value="UniProtKB-SubCell"/>
</dbReference>
<dbReference type="AlphaFoldDB" id="Q1H1K4"/>
<dbReference type="InterPro" id="IPR001123">
    <property type="entry name" value="LeuE-type"/>
</dbReference>
<keyword evidence="2" id="KW-1003">Cell membrane</keyword>
<keyword evidence="5 6" id="KW-0472">Membrane</keyword>
<evidence type="ECO:0000256" key="1">
    <source>
        <dbReference type="ARBA" id="ARBA00004651"/>
    </source>
</evidence>
<dbReference type="HOGENOM" id="CLU_079569_1_0_4"/>
<feature type="transmembrane region" description="Helical" evidence="6">
    <location>
        <begin position="148"/>
        <end position="173"/>
    </location>
</feature>
<feature type="transmembrane region" description="Helical" evidence="6">
    <location>
        <begin position="44"/>
        <end position="64"/>
    </location>
</feature>
<dbReference type="KEGG" id="mfa:Mfla_1365"/>
<dbReference type="Pfam" id="PF01810">
    <property type="entry name" value="LysE"/>
    <property type="match status" value="1"/>
</dbReference>
<feature type="transmembrane region" description="Helical" evidence="6">
    <location>
        <begin position="185"/>
        <end position="202"/>
    </location>
</feature>
<organism evidence="7 8">
    <name type="scientific">Methylobacillus flagellatus (strain ATCC 51484 / DSM 6875 / VKM B-1610 / KT)</name>
    <dbReference type="NCBI Taxonomy" id="265072"/>
    <lineage>
        <taxon>Bacteria</taxon>
        <taxon>Pseudomonadati</taxon>
        <taxon>Pseudomonadota</taxon>
        <taxon>Betaproteobacteria</taxon>
        <taxon>Nitrosomonadales</taxon>
        <taxon>Methylophilaceae</taxon>
        <taxon>Methylobacillus</taxon>
    </lineage>
</organism>
<dbReference type="EMBL" id="CP000284">
    <property type="protein sequence ID" value="ABE49633.1"/>
    <property type="molecule type" value="Genomic_DNA"/>
</dbReference>
<name>Q1H1K4_METFK</name>